<comment type="caution">
    <text evidence="1">The sequence shown here is derived from an EMBL/GenBank/DDBJ whole genome shotgun (WGS) entry which is preliminary data.</text>
</comment>
<proteinExistence type="predicted"/>
<dbReference type="Proteomes" id="UP000714915">
    <property type="component" value="Unassembled WGS sequence"/>
</dbReference>
<dbReference type="InterPro" id="IPR003489">
    <property type="entry name" value="RHF/RaiA"/>
</dbReference>
<accession>A0A955LAW2</accession>
<dbReference type="EMBL" id="JAGQLF010000009">
    <property type="protein sequence ID" value="MCA9386631.1"/>
    <property type="molecule type" value="Genomic_DNA"/>
</dbReference>
<protein>
    <submittedName>
        <fullName evidence="1">HPF/RaiA family ribosome-associated protein</fullName>
    </submittedName>
</protein>
<gene>
    <name evidence="1" type="ORF">KC669_01210</name>
</gene>
<name>A0A955LAW2_9BACT</name>
<dbReference type="SUPFAM" id="SSF69754">
    <property type="entry name" value="Ribosome binding protein Y (YfiA homologue)"/>
    <property type="match status" value="1"/>
</dbReference>
<dbReference type="Gene3D" id="3.30.160.100">
    <property type="entry name" value="Ribosome hibernation promotion factor-like"/>
    <property type="match status" value="1"/>
</dbReference>
<reference evidence="1" key="2">
    <citation type="journal article" date="2021" name="Microbiome">
        <title>Successional dynamics and alternative stable states in a saline activated sludge microbial community over 9 years.</title>
        <authorList>
            <person name="Wang Y."/>
            <person name="Ye J."/>
            <person name="Ju F."/>
            <person name="Liu L."/>
            <person name="Boyd J.A."/>
            <person name="Deng Y."/>
            <person name="Parks D.H."/>
            <person name="Jiang X."/>
            <person name="Yin X."/>
            <person name="Woodcroft B.J."/>
            <person name="Tyson G.W."/>
            <person name="Hugenholtz P."/>
            <person name="Polz M.F."/>
            <person name="Zhang T."/>
        </authorList>
    </citation>
    <scope>NUCLEOTIDE SEQUENCE</scope>
    <source>
        <strain evidence="1">HKST-UBA09</strain>
    </source>
</reference>
<sequence>MHINITAPSLTKPTYQTLEEYATKRFQKIEKLLRKKAQTDHELRIGVDKSGDMYELKAEIFIPVSIVARVKDRDLRKAVDMAVDQIKRQLKSGHQRRIDLREKGKRVFKKIKGLADGIFDRE</sequence>
<dbReference type="InterPro" id="IPR036567">
    <property type="entry name" value="RHF-like"/>
</dbReference>
<organism evidence="1 2">
    <name type="scientific">Candidatus Dojkabacteria bacterium</name>
    <dbReference type="NCBI Taxonomy" id="2099670"/>
    <lineage>
        <taxon>Bacteria</taxon>
        <taxon>Candidatus Dojkabacteria</taxon>
    </lineage>
</organism>
<evidence type="ECO:0000313" key="1">
    <source>
        <dbReference type="EMBL" id="MCA9386631.1"/>
    </source>
</evidence>
<dbReference type="Pfam" id="PF02482">
    <property type="entry name" value="Ribosomal_S30AE"/>
    <property type="match status" value="1"/>
</dbReference>
<reference evidence="1" key="1">
    <citation type="submission" date="2020-04" db="EMBL/GenBank/DDBJ databases">
        <authorList>
            <person name="Zhang T."/>
        </authorList>
    </citation>
    <scope>NUCLEOTIDE SEQUENCE</scope>
    <source>
        <strain evidence="1">HKST-UBA09</strain>
    </source>
</reference>
<evidence type="ECO:0000313" key="2">
    <source>
        <dbReference type="Proteomes" id="UP000714915"/>
    </source>
</evidence>
<dbReference type="AlphaFoldDB" id="A0A955LAW2"/>